<protein>
    <submittedName>
        <fullName evidence="1">Uncharacterized protein</fullName>
    </submittedName>
</protein>
<reference evidence="1 2" key="1">
    <citation type="submission" date="2018-05" db="EMBL/GenBank/DDBJ databases">
        <title>Genomic Encyclopedia of Type Strains, Phase IV (KMG-V): Genome sequencing to study the core and pangenomes of soil and plant-associated prokaryotes.</title>
        <authorList>
            <person name="Whitman W."/>
        </authorList>
    </citation>
    <scope>NUCLEOTIDE SEQUENCE [LARGE SCALE GENOMIC DNA]</scope>
    <source>
        <strain evidence="1 2">SCZa-39</strain>
    </source>
</reference>
<dbReference type="Proteomes" id="UP000245712">
    <property type="component" value="Unassembled WGS sequence"/>
</dbReference>
<keyword evidence="2" id="KW-1185">Reference proteome</keyword>
<evidence type="ECO:0000313" key="1">
    <source>
        <dbReference type="EMBL" id="PVX70726.1"/>
    </source>
</evidence>
<name>A0ABX5KDR9_9BURK</name>
<dbReference type="EMBL" id="QEOB01000035">
    <property type="protein sequence ID" value="PVX70726.1"/>
    <property type="molecule type" value="Genomic_DNA"/>
</dbReference>
<dbReference type="RefSeq" id="WP_112177447.1">
    <property type="nucleotide sequence ID" value="NZ_QEOB01000035.1"/>
</dbReference>
<sequence length="129" mass="15071">MDDHGIVKNAHLRNAIDHARRQIDALDPKDPQQGLWRRSWEEKVEQWTEWQNGEPAPFEEEISRVLDVNANAEAEIQQRRARMAALETLLATETNPRHRLMAEQEMQMHARNIAELAALNERFKQALDL</sequence>
<gene>
    <name evidence="1" type="ORF">C7402_13530</name>
</gene>
<comment type="caution">
    <text evidence="1">The sequence shown here is derived from an EMBL/GenBank/DDBJ whole genome shotgun (WGS) entry which is preliminary data.</text>
</comment>
<accession>A0ABX5KDR9</accession>
<proteinExistence type="predicted"/>
<organism evidence="1 2">
    <name type="scientific">Paraburkholderia unamae</name>
    <dbReference type="NCBI Taxonomy" id="219649"/>
    <lineage>
        <taxon>Bacteria</taxon>
        <taxon>Pseudomonadati</taxon>
        <taxon>Pseudomonadota</taxon>
        <taxon>Betaproteobacteria</taxon>
        <taxon>Burkholderiales</taxon>
        <taxon>Burkholderiaceae</taxon>
        <taxon>Paraburkholderia</taxon>
    </lineage>
</organism>
<evidence type="ECO:0000313" key="2">
    <source>
        <dbReference type="Proteomes" id="UP000245712"/>
    </source>
</evidence>